<evidence type="ECO:0000313" key="2">
    <source>
        <dbReference type="EMBL" id="CDW44405.1"/>
    </source>
</evidence>
<dbReference type="AlphaFoldDB" id="A0A0K2V2A5"/>
<dbReference type="EMBL" id="HACA01027044">
    <property type="protein sequence ID" value="CDW44405.1"/>
    <property type="molecule type" value="Transcribed_RNA"/>
</dbReference>
<protein>
    <submittedName>
        <fullName evidence="2">Uncharacterized protein</fullName>
    </submittedName>
</protein>
<evidence type="ECO:0000256" key="1">
    <source>
        <dbReference type="SAM" id="Phobius"/>
    </source>
</evidence>
<keyword evidence="1" id="KW-0472">Membrane</keyword>
<feature type="non-terminal residue" evidence="2">
    <location>
        <position position="1"/>
    </location>
</feature>
<keyword evidence="1" id="KW-0812">Transmembrane</keyword>
<proteinExistence type="predicted"/>
<feature type="transmembrane region" description="Helical" evidence="1">
    <location>
        <begin position="12"/>
        <end position="36"/>
    </location>
</feature>
<reference evidence="2" key="1">
    <citation type="submission" date="2014-05" db="EMBL/GenBank/DDBJ databases">
        <authorList>
            <person name="Chronopoulou M."/>
        </authorList>
    </citation>
    <scope>NUCLEOTIDE SEQUENCE</scope>
    <source>
        <tissue evidence="2">Whole organism</tissue>
    </source>
</reference>
<accession>A0A0K2V2A5</accession>
<keyword evidence="1" id="KW-1133">Transmembrane helix</keyword>
<sequence>INENYKYSMYGLLIITLTKIVEASFISSYLSCVYKFHYKKGLIYRKWITSLLLIY</sequence>
<organism evidence="2">
    <name type="scientific">Lepeophtheirus salmonis</name>
    <name type="common">Salmon louse</name>
    <name type="synonym">Caligus salmonis</name>
    <dbReference type="NCBI Taxonomy" id="72036"/>
    <lineage>
        <taxon>Eukaryota</taxon>
        <taxon>Metazoa</taxon>
        <taxon>Ecdysozoa</taxon>
        <taxon>Arthropoda</taxon>
        <taxon>Crustacea</taxon>
        <taxon>Multicrustacea</taxon>
        <taxon>Hexanauplia</taxon>
        <taxon>Copepoda</taxon>
        <taxon>Siphonostomatoida</taxon>
        <taxon>Caligidae</taxon>
        <taxon>Lepeophtheirus</taxon>
    </lineage>
</organism>
<name>A0A0K2V2A5_LEPSM</name>